<dbReference type="PANTHER" id="PTHR24223">
    <property type="entry name" value="ATP-BINDING CASSETTE SUB-FAMILY C"/>
    <property type="match status" value="1"/>
</dbReference>
<keyword evidence="6" id="KW-0067">ATP-binding</keyword>
<keyword evidence="8 10" id="KW-0472">Membrane</keyword>
<evidence type="ECO:0000256" key="5">
    <source>
        <dbReference type="ARBA" id="ARBA00022741"/>
    </source>
</evidence>
<feature type="region of interest" description="Disordered" evidence="9">
    <location>
        <begin position="1"/>
        <end position="192"/>
    </location>
</feature>
<evidence type="ECO:0000313" key="12">
    <source>
        <dbReference type="EMBL" id="KAK7929186.1"/>
    </source>
</evidence>
<evidence type="ECO:0000313" key="13">
    <source>
        <dbReference type="Proteomes" id="UP001460270"/>
    </source>
</evidence>
<dbReference type="Pfam" id="PF00664">
    <property type="entry name" value="ABC_membrane"/>
    <property type="match status" value="1"/>
</dbReference>
<comment type="caution">
    <text evidence="12">The sequence shown here is derived from an EMBL/GenBank/DDBJ whole genome shotgun (WGS) entry which is preliminary data.</text>
</comment>
<evidence type="ECO:0000259" key="11">
    <source>
        <dbReference type="PROSITE" id="PS50929"/>
    </source>
</evidence>
<evidence type="ECO:0000256" key="4">
    <source>
        <dbReference type="ARBA" id="ARBA00022692"/>
    </source>
</evidence>
<keyword evidence="5" id="KW-0547">Nucleotide-binding</keyword>
<comment type="subcellular location">
    <subcellularLocation>
        <location evidence="1">Membrane</location>
        <topology evidence="1">Multi-pass membrane protein</topology>
    </subcellularLocation>
</comment>
<dbReference type="InterPro" id="IPR050173">
    <property type="entry name" value="ABC_transporter_C-like"/>
</dbReference>
<comment type="similarity">
    <text evidence="2">Belongs to the ABC transporter superfamily. ABCC family. Conjugate transporter (TC 3.A.1.208) subfamily.</text>
</comment>
<dbReference type="AlphaFoldDB" id="A0AAW0PTI5"/>
<dbReference type="Pfam" id="PF24357">
    <property type="entry name" value="TMD0_ABC"/>
    <property type="match status" value="1"/>
</dbReference>
<feature type="transmembrane region" description="Helical" evidence="10">
    <location>
        <begin position="754"/>
        <end position="776"/>
    </location>
</feature>
<feature type="domain" description="ABC transmembrane type-1" evidence="11">
    <location>
        <begin position="742"/>
        <end position="945"/>
    </location>
</feature>
<dbReference type="PROSITE" id="PS50929">
    <property type="entry name" value="ABC_TM1F"/>
    <property type="match status" value="1"/>
</dbReference>
<feature type="compositionally biased region" description="Polar residues" evidence="9">
    <location>
        <begin position="54"/>
        <end position="78"/>
    </location>
</feature>
<dbReference type="EMBL" id="JBBPFD010000004">
    <property type="protein sequence ID" value="KAK7929186.1"/>
    <property type="molecule type" value="Genomic_DNA"/>
</dbReference>
<sequence>MTRAVLCRDSNTNIHTVTSDTTTAPEKSPRPENYSSREEPQTRELQLQRRATDQRTTAPEKSTNQELQLQRNPQTRELQLQRRAHRPENYSSRETQPENIHKPENYSSREHLQTRELQLQRTSTDQRTTAPENIHRPENYSSREHPQTRELQLQRTSTDQRTTAPEKSTDQRTTAPEKSPQTRELQLQRTSTDPRMEALCELSGLDPFWDWNLTWYTEQPDLTQCFQQTVLVWSPCIYLWTCSPLYLLYLQLRAPGARLPLSSLCCVKTAVAAILLCCCLVELLYIYALKEEMHQSLVVLLGPLLHIISLVLAVCVIQVERLKGVSSSILLFFFWLLLVLCSIVPLKVAVEQIINQSVSSRVCVLQSLCPPESVSSRVCVLQSLCPPESVSFIVCVLCPLKSVSSKSVSSRVCVLCPPESVSFRVCVLQSLCLQSLSPSESVSCVLQSLFYVLQSLCPSESVSPESVSSRVCAFRVCVLQSLCPPESVSSRVCSVSSRVCVLQSLCSVSSRVCVLQSLCPPESVFCVLQSLCPQICSDLFCVLQVCVLQSLCPPESVSPESVFCVLKVCVLKSLCLQSLCSCVLQSLCPPESVSFRVCLLCPSESVSSRVCVLFSPELLLRPLRFTVIFLVALLQVLQLLLTCFSDQPSHISSKSRPALVGETHLFTWHAKESARRCPEEGASFLSQFFFFWFSSLVLKGCRSPLQALDLWTLRHQDTSTHIMEEVEQSWAEGRRDKSLLLGFMRDPSSPLWKGLLYAVLLFLLSCVQSLLFHQYMYHCFTVGMRLKTALTGLLYRKCLVMSSGARRQCAAGEVISLVSADVQKLMDLVVYINSIWTAPLEIALSFYFLWLLLGPSALAGVSVVLLLFPLNGFITSEVQLGFMDGRIKLMTEMVSGMKILKFYAWEEVFQRRVQALRDGELAALKKSQILYCVSLASFASLVLSGHADSVRSLRCDRRQERPRCSEDLCVCRSHKHLKNSSEPAPVCHQHSGSDQFLQFAHAQFGSIVRNQVMVFTWNNIWRVVSLRRLTSFLQQDQVKEDSVQRLAFSSESEKEQQLLSCDLSSASIQPLLDFAPEDPGKLTEMDRPHTGRVRLQTYKEYFQTIGLLFLLLIVGLYGFQQGASLSYNYWLSVWADDAPVNGTQTDQALRLGVFAALGSLRSEHTCHTVESL</sequence>
<protein>
    <recommendedName>
        <fullName evidence="11">ABC transmembrane type-1 domain-containing protein</fullName>
    </recommendedName>
</protein>
<feature type="transmembrane region" description="Helical" evidence="10">
    <location>
        <begin position="294"/>
        <end position="317"/>
    </location>
</feature>
<evidence type="ECO:0000256" key="1">
    <source>
        <dbReference type="ARBA" id="ARBA00004141"/>
    </source>
</evidence>
<feature type="compositionally biased region" description="Basic and acidic residues" evidence="9">
    <location>
        <begin position="133"/>
        <end position="148"/>
    </location>
</feature>
<dbReference type="CDD" id="cd18595">
    <property type="entry name" value="ABC_6TM_MRP1_2_3_6_D1_like"/>
    <property type="match status" value="1"/>
</dbReference>
<keyword evidence="3" id="KW-0813">Transport</keyword>
<feature type="transmembrane region" description="Helical" evidence="10">
    <location>
        <begin position="847"/>
        <end position="868"/>
    </location>
</feature>
<dbReference type="SUPFAM" id="SSF90123">
    <property type="entry name" value="ABC transporter transmembrane region"/>
    <property type="match status" value="1"/>
</dbReference>
<feature type="transmembrane region" description="Helical" evidence="10">
    <location>
        <begin position="1101"/>
        <end position="1119"/>
    </location>
</feature>
<feature type="compositionally biased region" description="Polar residues" evidence="9">
    <location>
        <begin position="115"/>
        <end position="131"/>
    </location>
</feature>
<dbReference type="GO" id="GO:0016020">
    <property type="term" value="C:membrane"/>
    <property type="evidence" value="ECO:0007669"/>
    <property type="project" value="UniProtKB-SubCell"/>
</dbReference>
<dbReference type="Proteomes" id="UP001460270">
    <property type="component" value="Unassembled WGS sequence"/>
</dbReference>
<dbReference type="GO" id="GO:0005524">
    <property type="term" value="F:ATP binding"/>
    <property type="evidence" value="ECO:0007669"/>
    <property type="project" value="UniProtKB-KW"/>
</dbReference>
<evidence type="ECO:0000256" key="10">
    <source>
        <dbReference type="SAM" id="Phobius"/>
    </source>
</evidence>
<proteinExistence type="inferred from homology"/>
<name>A0AAW0PTI5_9GOBI</name>
<evidence type="ECO:0000256" key="8">
    <source>
        <dbReference type="ARBA" id="ARBA00023136"/>
    </source>
</evidence>
<dbReference type="InterPro" id="IPR056227">
    <property type="entry name" value="TMD0_ABC"/>
</dbReference>
<feature type="transmembrane region" description="Helical" evidence="10">
    <location>
        <begin position="329"/>
        <end position="350"/>
    </location>
</feature>
<feature type="compositionally biased region" description="Basic and acidic residues" evidence="9">
    <location>
        <begin position="27"/>
        <end position="53"/>
    </location>
</feature>
<evidence type="ECO:0000256" key="3">
    <source>
        <dbReference type="ARBA" id="ARBA00022448"/>
    </source>
</evidence>
<evidence type="ECO:0000256" key="9">
    <source>
        <dbReference type="SAM" id="MobiDB-lite"/>
    </source>
</evidence>
<accession>A0AAW0PTI5</accession>
<feature type="transmembrane region" description="Helical" evidence="10">
    <location>
        <begin position="261"/>
        <end position="288"/>
    </location>
</feature>
<dbReference type="GO" id="GO:0140359">
    <property type="term" value="F:ABC-type transporter activity"/>
    <property type="evidence" value="ECO:0007669"/>
    <property type="project" value="InterPro"/>
</dbReference>
<feature type="compositionally biased region" description="Polar residues" evidence="9">
    <location>
        <begin position="182"/>
        <end position="191"/>
    </location>
</feature>
<evidence type="ECO:0000256" key="6">
    <source>
        <dbReference type="ARBA" id="ARBA00022840"/>
    </source>
</evidence>
<dbReference type="InterPro" id="IPR011527">
    <property type="entry name" value="ABC1_TM_dom"/>
</dbReference>
<organism evidence="12 13">
    <name type="scientific">Mugilogobius chulae</name>
    <name type="common">yellowstripe goby</name>
    <dbReference type="NCBI Taxonomy" id="88201"/>
    <lineage>
        <taxon>Eukaryota</taxon>
        <taxon>Metazoa</taxon>
        <taxon>Chordata</taxon>
        <taxon>Craniata</taxon>
        <taxon>Vertebrata</taxon>
        <taxon>Euteleostomi</taxon>
        <taxon>Actinopterygii</taxon>
        <taxon>Neopterygii</taxon>
        <taxon>Teleostei</taxon>
        <taxon>Neoteleostei</taxon>
        <taxon>Acanthomorphata</taxon>
        <taxon>Gobiaria</taxon>
        <taxon>Gobiiformes</taxon>
        <taxon>Gobioidei</taxon>
        <taxon>Gobiidae</taxon>
        <taxon>Gobionellinae</taxon>
        <taxon>Mugilogobius</taxon>
    </lineage>
</organism>
<keyword evidence="4 10" id="KW-0812">Transmembrane</keyword>
<keyword evidence="7 10" id="KW-1133">Transmembrane helix</keyword>
<feature type="compositionally biased region" description="Polar residues" evidence="9">
    <location>
        <begin position="149"/>
        <end position="176"/>
    </location>
</feature>
<dbReference type="InterPro" id="IPR036640">
    <property type="entry name" value="ABC1_TM_sf"/>
</dbReference>
<feature type="compositionally biased region" description="Polar residues" evidence="9">
    <location>
        <begin position="9"/>
        <end position="25"/>
    </location>
</feature>
<dbReference type="Gene3D" id="1.20.1560.10">
    <property type="entry name" value="ABC transporter type 1, transmembrane domain"/>
    <property type="match status" value="1"/>
</dbReference>
<feature type="compositionally biased region" description="Basic and acidic residues" evidence="9">
    <location>
        <begin position="95"/>
        <end position="114"/>
    </location>
</feature>
<evidence type="ECO:0000256" key="7">
    <source>
        <dbReference type="ARBA" id="ARBA00022989"/>
    </source>
</evidence>
<dbReference type="PANTHER" id="PTHR24223:SF339">
    <property type="entry name" value="ATP-BINDING CASSETTE SUB-FAMILY C MEMBER 6"/>
    <property type="match status" value="1"/>
</dbReference>
<feature type="transmembrane region" description="Helical" evidence="10">
    <location>
        <begin position="230"/>
        <end position="249"/>
    </location>
</feature>
<gene>
    <name evidence="12" type="ORF">WMY93_005581</name>
</gene>
<evidence type="ECO:0000256" key="2">
    <source>
        <dbReference type="ARBA" id="ARBA00009726"/>
    </source>
</evidence>
<reference evidence="13" key="1">
    <citation type="submission" date="2024-04" db="EMBL/GenBank/DDBJ databases">
        <title>Salinicola lusitanus LLJ914,a marine bacterium isolated from the Okinawa Trough.</title>
        <authorList>
            <person name="Li J."/>
        </authorList>
    </citation>
    <scope>NUCLEOTIDE SEQUENCE [LARGE SCALE GENOMIC DNA]</scope>
</reference>
<keyword evidence="13" id="KW-1185">Reference proteome</keyword>